<feature type="region of interest" description="Disordered" evidence="2">
    <location>
        <begin position="88"/>
        <end position="125"/>
    </location>
</feature>
<organism evidence="3">
    <name type="scientific">Solanum chilense</name>
    <name type="common">Tomato</name>
    <name type="synonym">Lycopersicon chilense</name>
    <dbReference type="NCBI Taxonomy" id="4083"/>
    <lineage>
        <taxon>Eukaryota</taxon>
        <taxon>Viridiplantae</taxon>
        <taxon>Streptophyta</taxon>
        <taxon>Embryophyta</taxon>
        <taxon>Tracheophyta</taxon>
        <taxon>Spermatophyta</taxon>
        <taxon>Magnoliopsida</taxon>
        <taxon>eudicotyledons</taxon>
        <taxon>Gunneridae</taxon>
        <taxon>Pentapetalae</taxon>
        <taxon>asterids</taxon>
        <taxon>lamiids</taxon>
        <taxon>Solanales</taxon>
        <taxon>Solanaceae</taxon>
        <taxon>Solanoideae</taxon>
        <taxon>Solaneae</taxon>
        <taxon>Solanum</taxon>
        <taxon>Solanum subgen. Lycopersicon</taxon>
    </lineage>
</organism>
<evidence type="ECO:0000313" key="3">
    <source>
        <dbReference type="EMBL" id="TMW93006.1"/>
    </source>
</evidence>
<keyword evidence="1" id="KW-0175">Coiled coil</keyword>
<evidence type="ECO:0000256" key="2">
    <source>
        <dbReference type="SAM" id="MobiDB-lite"/>
    </source>
</evidence>
<protein>
    <submittedName>
        <fullName evidence="3">Uncharacterized protein</fullName>
    </submittedName>
</protein>
<name>A0A6N2BE39_SOLCI</name>
<accession>A0A6N2BE39</accession>
<feature type="coiled-coil region" evidence="1">
    <location>
        <begin position="3"/>
        <end position="30"/>
    </location>
</feature>
<evidence type="ECO:0000256" key="1">
    <source>
        <dbReference type="SAM" id="Coils"/>
    </source>
</evidence>
<sequence length="125" mass="14357">METEDLREKLDMLRLKVQEKEARETRIESETTSLLAKSMSNDDDLTVEMEEFASMRERMAALRKNNKAFHSNIIDKLWKMGEKYPVCEKEAGSGSDNAHPEATEEDDDKEIFCKPPFLGRIKGGD</sequence>
<comment type="caution">
    <text evidence="3">The sequence shown here is derived from an EMBL/GenBank/DDBJ whole genome shotgun (WGS) entry which is preliminary data.</text>
</comment>
<proteinExistence type="predicted"/>
<gene>
    <name evidence="3" type="ORF">EJD97_012304</name>
</gene>
<dbReference type="EMBL" id="RXGB01003139">
    <property type="protein sequence ID" value="TMW93006.1"/>
    <property type="molecule type" value="Genomic_DNA"/>
</dbReference>
<reference evidence="3" key="1">
    <citation type="submission" date="2019-05" db="EMBL/GenBank/DDBJ databases">
        <title>The de novo reference genome and transcriptome assemblies of the wild tomato species Solanum chilense.</title>
        <authorList>
            <person name="Stam R."/>
            <person name="Nosenko T."/>
            <person name="Hoerger A.C."/>
            <person name="Stephan W."/>
            <person name="Seidel M.A."/>
            <person name="Kuhn J.M.M."/>
            <person name="Haberer G."/>
            <person name="Tellier A."/>
        </authorList>
    </citation>
    <scope>NUCLEOTIDE SEQUENCE</scope>
    <source>
        <tissue evidence="3">Mature leaves</tissue>
    </source>
</reference>
<dbReference type="AlphaFoldDB" id="A0A6N2BE39"/>